<feature type="compositionally biased region" description="Polar residues" evidence="1">
    <location>
        <begin position="438"/>
        <end position="448"/>
    </location>
</feature>
<feature type="non-terminal residue" evidence="4">
    <location>
        <position position="480"/>
    </location>
</feature>
<feature type="compositionally biased region" description="Polar residues" evidence="1">
    <location>
        <begin position="398"/>
        <end position="412"/>
    </location>
</feature>
<dbReference type="PANTHER" id="PTHR15512:SF0">
    <property type="entry name" value="TERF1-INTERACTING NUCLEAR FACTOR 2"/>
    <property type="match status" value="1"/>
</dbReference>
<reference evidence="4" key="1">
    <citation type="journal article" date="2023" name="Science">
        <title>Genome structures resolve the early diversification of teleost fishes.</title>
        <authorList>
            <person name="Parey E."/>
            <person name="Louis A."/>
            <person name="Montfort J."/>
            <person name="Bouchez O."/>
            <person name="Roques C."/>
            <person name="Iampietro C."/>
            <person name="Lluch J."/>
            <person name="Castinel A."/>
            <person name="Donnadieu C."/>
            <person name="Desvignes T."/>
            <person name="Floi Bucao C."/>
            <person name="Jouanno E."/>
            <person name="Wen M."/>
            <person name="Mejri S."/>
            <person name="Dirks R."/>
            <person name="Jansen H."/>
            <person name="Henkel C."/>
            <person name="Chen W.J."/>
            <person name="Zahm M."/>
            <person name="Cabau C."/>
            <person name="Klopp C."/>
            <person name="Thompson A.W."/>
            <person name="Robinson-Rechavi M."/>
            <person name="Braasch I."/>
            <person name="Lecointre G."/>
            <person name="Bobe J."/>
            <person name="Postlethwait J.H."/>
            <person name="Berthelot C."/>
            <person name="Roest Crollius H."/>
            <person name="Guiguen Y."/>
        </authorList>
    </citation>
    <scope>NUCLEOTIDE SEQUENCE</scope>
    <source>
        <strain evidence="4">NC1722</strain>
    </source>
</reference>
<feature type="region of interest" description="Disordered" evidence="1">
    <location>
        <begin position="222"/>
        <end position="245"/>
    </location>
</feature>
<evidence type="ECO:0000259" key="3">
    <source>
        <dbReference type="Pfam" id="PF14973"/>
    </source>
</evidence>
<comment type="caution">
    <text evidence="4">The sequence shown here is derived from an EMBL/GenBank/DDBJ whole genome shotgun (WGS) entry which is preliminary data.</text>
</comment>
<dbReference type="Proteomes" id="UP001221898">
    <property type="component" value="Unassembled WGS sequence"/>
</dbReference>
<feature type="domain" description="TERF1-interacting nuclear factor 2 N-terminal" evidence="3">
    <location>
        <begin position="123"/>
        <end position="156"/>
    </location>
</feature>
<dbReference type="EMBL" id="JAINUG010000444">
    <property type="protein sequence ID" value="KAJ8371560.1"/>
    <property type="molecule type" value="Genomic_DNA"/>
</dbReference>
<dbReference type="GO" id="GO:0042162">
    <property type="term" value="F:telomeric DNA binding"/>
    <property type="evidence" value="ECO:0007669"/>
    <property type="project" value="TreeGrafter"/>
</dbReference>
<accession>A0AAD7R891</accession>
<feature type="region of interest" description="Disordered" evidence="1">
    <location>
        <begin position="385"/>
        <end position="412"/>
    </location>
</feature>
<keyword evidence="2" id="KW-0732">Signal</keyword>
<dbReference type="AlphaFoldDB" id="A0AAD7R891"/>
<dbReference type="Pfam" id="PF14973">
    <property type="entry name" value="TINF2_N"/>
    <property type="match status" value="2"/>
</dbReference>
<keyword evidence="5" id="KW-1185">Reference proteome</keyword>
<dbReference type="PANTHER" id="PTHR15512">
    <property type="entry name" value="TERF1-INTERACTING NUCLEAR FACTOR 2"/>
    <property type="match status" value="1"/>
</dbReference>
<organism evidence="4 5">
    <name type="scientific">Aldrovandia affinis</name>
    <dbReference type="NCBI Taxonomy" id="143900"/>
    <lineage>
        <taxon>Eukaryota</taxon>
        <taxon>Metazoa</taxon>
        <taxon>Chordata</taxon>
        <taxon>Craniata</taxon>
        <taxon>Vertebrata</taxon>
        <taxon>Euteleostomi</taxon>
        <taxon>Actinopterygii</taxon>
        <taxon>Neopterygii</taxon>
        <taxon>Teleostei</taxon>
        <taxon>Notacanthiformes</taxon>
        <taxon>Halosauridae</taxon>
        <taxon>Aldrovandia</taxon>
    </lineage>
</organism>
<feature type="signal peptide" evidence="2">
    <location>
        <begin position="1"/>
        <end position="23"/>
    </location>
</feature>
<feature type="chain" id="PRO_5041949916" description="TERF1-interacting nuclear factor 2 N-terminal domain-containing protein" evidence="2">
    <location>
        <begin position="24"/>
        <end position="480"/>
    </location>
</feature>
<feature type="region of interest" description="Disordered" evidence="1">
    <location>
        <begin position="437"/>
        <end position="464"/>
    </location>
</feature>
<evidence type="ECO:0000256" key="1">
    <source>
        <dbReference type="SAM" id="MobiDB-lite"/>
    </source>
</evidence>
<evidence type="ECO:0000313" key="5">
    <source>
        <dbReference type="Proteomes" id="UP001221898"/>
    </source>
</evidence>
<proteinExistence type="predicted"/>
<feature type="region of interest" description="Disordered" evidence="1">
    <location>
        <begin position="262"/>
        <end position="297"/>
    </location>
</feature>
<dbReference type="CDD" id="cd11657">
    <property type="entry name" value="TIN2_N"/>
    <property type="match status" value="1"/>
</dbReference>
<gene>
    <name evidence="4" type="ORF">AAFF_G00307080</name>
</gene>
<dbReference type="InterPro" id="IPR029400">
    <property type="entry name" value="TINF2_N"/>
</dbReference>
<evidence type="ECO:0000313" key="4">
    <source>
        <dbReference type="EMBL" id="KAJ8371560.1"/>
    </source>
</evidence>
<dbReference type="GO" id="GO:0016233">
    <property type="term" value="P:telomere capping"/>
    <property type="evidence" value="ECO:0007669"/>
    <property type="project" value="InterPro"/>
</dbReference>
<evidence type="ECO:0000256" key="2">
    <source>
        <dbReference type="SAM" id="SignalP"/>
    </source>
</evidence>
<feature type="domain" description="TERF1-interacting nuclear factor 2 N-terminal" evidence="3">
    <location>
        <begin position="78"/>
        <end position="121"/>
    </location>
</feature>
<dbReference type="GO" id="GO:1904356">
    <property type="term" value="P:regulation of telomere maintenance via telomere lengthening"/>
    <property type="evidence" value="ECO:0007669"/>
    <property type="project" value="TreeGrafter"/>
</dbReference>
<name>A0AAD7R891_9TELE</name>
<dbReference type="InterPro" id="IPR039098">
    <property type="entry name" value="TINF2"/>
</dbReference>
<sequence>SSGQRKLLWYCILHCLCVACCWGCKVLGLNISSKQFRYLGTAMETLSFAEREIRDPSLALPSLCLMVPPLRLFSAAMWQVVQQQDVLHYGKLEEFVSLVTETDPELLSDRQRCQLTEGLRATEVEFGPKTDTDLHVLFWEFLSRLEQLLPVPDLKQTVSWLSAAPSVLEECVQSVSNLQQLKTLLQHRRGPALLERNATLPSMGDCKLSSLSQPPCRRVVDSTKLADSNSQSESMLDPSGERVKMKREDGMSGEVGLWMKVEKEKNEPMERDVTDQTPKTERGEKNGGKSKCGKQEGEELSTLATSFLLKQPRVLIPRLEIMGNSVILSSPPCPMASKEDQGARSPWRQHELSPLRGMRSLRQKGQVVTPKRKTIGQLERPLKRLPAPSENGICAEASHSSPVISPRNQNTATLPSMGDCKLSSLSQPPCRRVVDSTKLANSNSQSESMLDPSGTKTQDKLSGCLKSLPAPSAHLFTLWK</sequence>
<dbReference type="GO" id="GO:0070187">
    <property type="term" value="C:shelterin complex"/>
    <property type="evidence" value="ECO:0007669"/>
    <property type="project" value="InterPro"/>
</dbReference>
<protein>
    <recommendedName>
        <fullName evidence="3">TERF1-interacting nuclear factor 2 N-terminal domain-containing protein</fullName>
    </recommendedName>
</protein>
<feature type="compositionally biased region" description="Polar residues" evidence="1">
    <location>
        <begin position="225"/>
        <end position="234"/>
    </location>
</feature>